<protein>
    <submittedName>
        <fullName evidence="1">Uncharacterized protein</fullName>
    </submittedName>
</protein>
<dbReference type="EMBL" id="BONU01000014">
    <property type="protein sequence ID" value="GIG74081.1"/>
    <property type="molecule type" value="Genomic_DNA"/>
</dbReference>
<reference evidence="1" key="1">
    <citation type="submission" date="2021-01" db="EMBL/GenBank/DDBJ databases">
        <title>Whole genome shotgun sequence of Planosporangium flavigriseum NBRC 105377.</title>
        <authorList>
            <person name="Komaki H."/>
            <person name="Tamura T."/>
        </authorList>
    </citation>
    <scope>NUCLEOTIDE SEQUENCE</scope>
    <source>
        <strain evidence="1">NBRC 105377</strain>
    </source>
</reference>
<name>A0A8J3PNL8_9ACTN</name>
<proteinExistence type="predicted"/>
<dbReference type="AlphaFoldDB" id="A0A8J3PNL8"/>
<gene>
    <name evidence="1" type="ORF">Pfl04_24850</name>
</gene>
<evidence type="ECO:0000313" key="1">
    <source>
        <dbReference type="EMBL" id="GIG74081.1"/>
    </source>
</evidence>
<organism evidence="1 2">
    <name type="scientific">Planosporangium flavigriseum</name>
    <dbReference type="NCBI Taxonomy" id="373681"/>
    <lineage>
        <taxon>Bacteria</taxon>
        <taxon>Bacillati</taxon>
        <taxon>Actinomycetota</taxon>
        <taxon>Actinomycetes</taxon>
        <taxon>Micromonosporales</taxon>
        <taxon>Micromonosporaceae</taxon>
        <taxon>Planosporangium</taxon>
    </lineage>
</organism>
<comment type="caution">
    <text evidence="1">The sequence shown here is derived from an EMBL/GenBank/DDBJ whole genome shotgun (WGS) entry which is preliminary data.</text>
</comment>
<accession>A0A8J3PNL8</accession>
<dbReference type="Proteomes" id="UP000653674">
    <property type="component" value="Unassembled WGS sequence"/>
</dbReference>
<sequence length="56" mass="5947">MYTLLGATAGTAVLGFLAGLFSFKVKTKWCPDCGHRLQCVDCLHRAGAVAPHAADR</sequence>
<evidence type="ECO:0000313" key="2">
    <source>
        <dbReference type="Proteomes" id="UP000653674"/>
    </source>
</evidence>
<keyword evidence="2" id="KW-1185">Reference proteome</keyword>